<evidence type="ECO:0000256" key="5">
    <source>
        <dbReference type="ARBA" id="ARBA00022640"/>
    </source>
</evidence>
<evidence type="ECO:0000313" key="9">
    <source>
        <dbReference type="EMBL" id="KAJ0967693.1"/>
    </source>
</evidence>
<dbReference type="GO" id="GO:0009535">
    <property type="term" value="C:chloroplast thylakoid membrane"/>
    <property type="evidence" value="ECO:0007669"/>
    <property type="project" value="UniProtKB-SubCell"/>
</dbReference>
<dbReference type="GO" id="GO:0015979">
    <property type="term" value="P:photosynthesis"/>
    <property type="evidence" value="ECO:0007669"/>
    <property type="project" value="UniProtKB-KW"/>
</dbReference>
<comment type="similarity">
    <text evidence="2">Belongs to the psaN family.</text>
</comment>
<keyword evidence="10" id="KW-1185">Reference proteome</keyword>
<keyword evidence="6" id="KW-0603">Photosystem I</keyword>
<comment type="caution">
    <text evidence="9">The sequence shown here is derived from an EMBL/GenBank/DDBJ whole genome shotgun (WGS) entry which is preliminary data.</text>
</comment>
<sequence>MALPHGTPTPKQGLRPICRSARPLETGRRSMLSLLLMSPVTMSMISEANDSKKALLEEYLRRSRENKEKNDKERLDDYYKRNYKDYFELIEGTVKDKNEELLSESEKEIREWLKKNKK</sequence>
<keyword evidence="4" id="KW-0602">Photosynthesis</keyword>
<evidence type="ECO:0000256" key="3">
    <source>
        <dbReference type="ARBA" id="ARBA00022528"/>
    </source>
</evidence>
<dbReference type="OrthoDB" id="544623at2759"/>
<evidence type="ECO:0000256" key="6">
    <source>
        <dbReference type="ARBA" id="ARBA00022836"/>
    </source>
</evidence>
<protein>
    <submittedName>
        <fullName evidence="9">Uncharacterized protein</fullName>
    </submittedName>
</protein>
<comment type="subcellular location">
    <subcellularLocation>
        <location evidence="1">Plastid</location>
        <location evidence="1">Chloroplast thylakoid membrane</location>
        <topology evidence="1">Peripheral membrane protein</topology>
        <orientation evidence="1">Lumenal side</orientation>
    </subcellularLocation>
</comment>
<organism evidence="9 10">
    <name type="scientific">Dioscorea zingiberensis</name>
    <dbReference type="NCBI Taxonomy" id="325984"/>
    <lineage>
        <taxon>Eukaryota</taxon>
        <taxon>Viridiplantae</taxon>
        <taxon>Streptophyta</taxon>
        <taxon>Embryophyta</taxon>
        <taxon>Tracheophyta</taxon>
        <taxon>Spermatophyta</taxon>
        <taxon>Magnoliopsida</taxon>
        <taxon>Liliopsida</taxon>
        <taxon>Dioscoreales</taxon>
        <taxon>Dioscoreaceae</taxon>
        <taxon>Dioscorea</taxon>
    </lineage>
</organism>
<accession>A0A9D5C7K9</accession>
<keyword evidence="5" id="KW-0934">Plastid</keyword>
<evidence type="ECO:0000256" key="7">
    <source>
        <dbReference type="ARBA" id="ARBA00023078"/>
    </source>
</evidence>
<dbReference type="EMBL" id="JAGGNH010000007">
    <property type="protein sequence ID" value="KAJ0967693.1"/>
    <property type="molecule type" value="Genomic_DNA"/>
</dbReference>
<evidence type="ECO:0000256" key="2">
    <source>
        <dbReference type="ARBA" id="ARBA00010661"/>
    </source>
</evidence>
<evidence type="ECO:0000256" key="1">
    <source>
        <dbReference type="ARBA" id="ARBA00004622"/>
    </source>
</evidence>
<evidence type="ECO:0000256" key="8">
    <source>
        <dbReference type="ARBA" id="ARBA00023136"/>
    </source>
</evidence>
<keyword evidence="8" id="KW-0472">Membrane</keyword>
<evidence type="ECO:0000313" key="10">
    <source>
        <dbReference type="Proteomes" id="UP001085076"/>
    </source>
</evidence>
<dbReference type="PANTHER" id="PTHR36327:SF1">
    <property type="entry name" value="OS03G0731100 PROTEIN"/>
    <property type="match status" value="1"/>
</dbReference>
<proteinExistence type="inferred from homology"/>
<keyword evidence="3" id="KW-0150">Chloroplast</keyword>
<dbReference type="AlphaFoldDB" id="A0A9D5C7K9"/>
<reference evidence="9" key="2">
    <citation type="journal article" date="2022" name="Hortic Res">
        <title>The genome of Dioscorea zingiberensis sheds light on the biosynthesis, origin and evolution of the medicinally important diosgenin saponins.</title>
        <authorList>
            <person name="Li Y."/>
            <person name="Tan C."/>
            <person name="Li Z."/>
            <person name="Guo J."/>
            <person name="Li S."/>
            <person name="Chen X."/>
            <person name="Wang C."/>
            <person name="Dai X."/>
            <person name="Yang H."/>
            <person name="Song W."/>
            <person name="Hou L."/>
            <person name="Xu J."/>
            <person name="Tong Z."/>
            <person name="Xu A."/>
            <person name="Yuan X."/>
            <person name="Wang W."/>
            <person name="Yang Q."/>
            <person name="Chen L."/>
            <person name="Sun Z."/>
            <person name="Wang K."/>
            <person name="Pan B."/>
            <person name="Chen J."/>
            <person name="Bao Y."/>
            <person name="Liu F."/>
            <person name="Qi X."/>
            <person name="Gang D.R."/>
            <person name="Wen J."/>
            <person name="Li J."/>
        </authorList>
    </citation>
    <scope>NUCLEOTIDE SEQUENCE</scope>
    <source>
        <strain evidence="9">Dzin_1.0</strain>
    </source>
</reference>
<dbReference type="GO" id="GO:0009522">
    <property type="term" value="C:photosystem I"/>
    <property type="evidence" value="ECO:0007669"/>
    <property type="project" value="UniProtKB-KW"/>
</dbReference>
<evidence type="ECO:0000256" key="4">
    <source>
        <dbReference type="ARBA" id="ARBA00022531"/>
    </source>
</evidence>
<keyword evidence="7" id="KW-0793">Thylakoid</keyword>
<dbReference type="PANTHER" id="PTHR36327">
    <property type="entry name" value="UNNAMED PRODUCT"/>
    <property type="match status" value="1"/>
</dbReference>
<name>A0A9D5C7K9_9LILI</name>
<dbReference type="Pfam" id="PF05479">
    <property type="entry name" value="PsaN"/>
    <property type="match status" value="1"/>
</dbReference>
<dbReference type="InterPro" id="IPR008796">
    <property type="entry name" value="PSAN"/>
</dbReference>
<gene>
    <name evidence="9" type="ORF">J5N97_024610</name>
</gene>
<reference evidence="9" key="1">
    <citation type="submission" date="2021-03" db="EMBL/GenBank/DDBJ databases">
        <authorList>
            <person name="Li Z."/>
            <person name="Yang C."/>
        </authorList>
    </citation>
    <scope>NUCLEOTIDE SEQUENCE</scope>
    <source>
        <strain evidence="9">Dzin_1.0</strain>
        <tissue evidence="9">Leaf</tissue>
    </source>
</reference>
<dbReference type="Proteomes" id="UP001085076">
    <property type="component" value="Miscellaneous, Linkage group lg07"/>
</dbReference>